<evidence type="ECO:0000313" key="2">
    <source>
        <dbReference type="Proteomes" id="UP000828390"/>
    </source>
</evidence>
<proteinExistence type="predicted"/>
<organism evidence="1 2">
    <name type="scientific">Dreissena polymorpha</name>
    <name type="common">Zebra mussel</name>
    <name type="synonym">Mytilus polymorpha</name>
    <dbReference type="NCBI Taxonomy" id="45954"/>
    <lineage>
        <taxon>Eukaryota</taxon>
        <taxon>Metazoa</taxon>
        <taxon>Spiralia</taxon>
        <taxon>Lophotrochozoa</taxon>
        <taxon>Mollusca</taxon>
        <taxon>Bivalvia</taxon>
        <taxon>Autobranchia</taxon>
        <taxon>Heteroconchia</taxon>
        <taxon>Euheterodonta</taxon>
        <taxon>Imparidentia</taxon>
        <taxon>Neoheterodontei</taxon>
        <taxon>Myida</taxon>
        <taxon>Dreissenoidea</taxon>
        <taxon>Dreissenidae</taxon>
        <taxon>Dreissena</taxon>
    </lineage>
</organism>
<reference evidence="1" key="1">
    <citation type="journal article" date="2019" name="bioRxiv">
        <title>The Genome of the Zebra Mussel, Dreissena polymorpha: A Resource for Invasive Species Research.</title>
        <authorList>
            <person name="McCartney M.A."/>
            <person name="Auch B."/>
            <person name="Kono T."/>
            <person name="Mallez S."/>
            <person name="Zhang Y."/>
            <person name="Obille A."/>
            <person name="Becker A."/>
            <person name="Abrahante J.E."/>
            <person name="Garbe J."/>
            <person name="Badalamenti J.P."/>
            <person name="Herman A."/>
            <person name="Mangelson H."/>
            <person name="Liachko I."/>
            <person name="Sullivan S."/>
            <person name="Sone E.D."/>
            <person name="Koren S."/>
            <person name="Silverstein K.A.T."/>
            <person name="Beckman K.B."/>
            <person name="Gohl D.M."/>
        </authorList>
    </citation>
    <scope>NUCLEOTIDE SEQUENCE</scope>
    <source>
        <strain evidence="1">Duluth1</strain>
        <tissue evidence="1">Whole animal</tissue>
    </source>
</reference>
<name>A0A9D4HMM2_DREPO</name>
<dbReference type="Proteomes" id="UP000828390">
    <property type="component" value="Unassembled WGS sequence"/>
</dbReference>
<comment type="caution">
    <text evidence="1">The sequence shown here is derived from an EMBL/GenBank/DDBJ whole genome shotgun (WGS) entry which is preliminary data.</text>
</comment>
<accession>A0A9D4HMM2</accession>
<protein>
    <submittedName>
        <fullName evidence="1">Uncharacterized protein</fullName>
    </submittedName>
</protein>
<evidence type="ECO:0000313" key="1">
    <source>
        <dbReference type="EMBL" id="KAH3724196.1"/>
    </source>
</evidence>
<reference evidence="1" key="2">
    <citation type="submission" date="2020-11" db="EMBL/GenBank/DDBJ databases">
        <authorList>
            <person name="McCartney M.A."/>
            <person name="Auch B."/>
            <person name="Kono T."/>
            <person name="Mallez S."/>
            <person name="Becker A."/>
            <person name="Gohl D.M."/>
            <person name="Silverstein K.A.T."/>
            <person name="Koren S."/>
            <person name="Bechman K.B."/>
            <person name="Herman A."/>
            <person name="Abrahante J.E."/>
            <person name="Garbe J."/>
        </authorList>
    </citation>
    <scope>NUCLEOTIDE SEQUENCE</scope>
    <source>
        <strain evidence="1">Duluth1</strain>
        <tissue evidence="1">Whole animal</tissue>
    </source>
</reference>
<sequence length="51" mass="5689">MSQSHGNGYKLNTSVKIGAKIMRTNEVLNDTWLFGADKNQVICEKSMLGMK</sequence>
<gene>
    <name evidence="1" type="ORF">DPMN_050009</name>
</gene>
<keyword evidence="2" id="KW-1185">Reference proteome</keyword>
<dbReference type="EMBL" id="JAIWYP010000012">
    <property type="protein sequence ID" value="KAH3724196.1"/>
    <property type="molecule type" value="Genomic_DNA"/>
</dbReference>
<dbReference type="AlphaFoldDB" id="A0A9D4HMM2"/>